<dbReference type="GO" id="GO:0005737">
    <property type="term" value="C:cytoplasm"/>
    <property type="evidence" value="ECO:0007669"/>
    <property type="project" value="UniProtKB-SubCell"/>
</dbReference>
<keyword evidence="1" id="KW-0482">Metalloprotease</keyword>
<comment type="PTM">
    <text evidence="1">Carboxylation allows a single lysine to coordinate two zinc ions.</text>
</comment>
<dbReference type="Pfam" id="PF01979">
    <property type="entry name" value="Amidohydro_1"/>
    <property type="match status" value="1"/>
</dbReference>
<feature type="binding site" description="via carbamate group" evidence="4">
    <location>
        <position position="154"/>
    </location>
    <ligand>
        <name>Zn(2+)</name>
        <dbReference type="ChEBI" id="CHEBI:29105"/>
        <label>1</label>
        <note>catalytic</note>
    </ligand>
</feature>
<reference evidence="7" key="1">
    <citation type="journal article" date="2021" name="PeerJ">
        <title>Extensive microbial diversity within the chicken gut microbiome revealed by metagenomics and culture.</title>
        <authorList>
            <person name="Gilroy R."/>
            <person name="Ravi A."/>
            <person name="Getino M."/>
            <person name="Pursley I."/>
            <person name="Horton D.L."/>
            <person name="Alikhan N.F."/>
            <person name="Baker D."/>
            <person name="Gharbi K."/>
            <person name="Hall N."/>
            <person name="Watson M."/>
            <person name="Adriaenssens E.M."/>
            <person name="Foster-Nyarko E."/>
            <person name="Jarju S."/>
            <person name="Secka A."/>
            <person name="Antonio M."/>
            <person name="Oren A."/>
            <person name="Chaudhuri R.R."/>
            <person name="La Ragione R."/>
            <person name="Hildebrand F."/>
            <person name="Pallen M.J."/>
        </authorList>
    </citation>
    <scope>NUCLEOTIDE SEQUENCE</scope>
    <source>
        <strain evidence="7">1068</strain>
    </source>
</reference>
<dbReference type="InterPro" id="IPR011059">
    <property type="entry name" value="Metal-dep_hydrolase_composite"/>
</dbReference>
<dbReference type="PANTHER" id="PTHR11647">
    <property type="entry name" value="HYDRANTOINASE/DIHYDROPYRIMIDINASE FAMILY MEMBER"/>
    <property type="match status" value="1"/>
</dbReference>
<dbReference type="NCBIfam" id="TIGR01975">
    <property type="entry name" value="isoAsp_dipep"/>
    <property type="match status" value="1"/>
</dbReference>
<evidence type="ECO:0000256" key="2">
    <source>
        <dbReference type="PIRSR" id="PIRSR001238-1"/>
    </source>
</evidence>
<sequence>MLLVKNVSVYSPEPLGIKDVLICGSQIQMVQENIQIPEDWECRVIDGKNRILIPGIIDCHVHITGGGGESSFHTRAPEVTLSSLIKSGITTVVGLLGTDGITRNTENLLAKAKALKEEGISAYICTGHYGYPSVTLTGSIQKDIVFVEEILGLKLAISDHRAPNISTQELIRLASDTRVAGMLSNKAGCMVLHMGDDSRGLEPVFEALAQTSIPITLFRPTHVNRNPGLLKQGMEFLKMGGAVDYTCGLEGQPNPGTCIRMAKELGLPTHRITFSSDGQGSWSKYDETGKLTKIGISSVSSIHQEFKRMVLEDDYPIEEAISYITSNTAKGLQLYPQKGCVAVGADADLVLLDKDMNVDTVIAGGEVMMKEKELLKTGTYE</sequence>
<evidence type="ECO:0000256" key="1">
    <source>
        <dbReference type="PIRNR" id="PIRNR001238"/>
    </source>
</evidence>
<dbReference type="AlphaFoldDB" id="A0A9D2JR85"/>
<dbReference type="GO" id="GO:0008798">
    <property type="term" value="F:beta-aspartyl-peptidase activity"/>
    <property type="evidence" value="ECO:0007669"/>
    <property type="project" value="InterPro"/>
</dbReference>
<dbReference type="InterPro" id="IPR050378">
    <property type="entry name" value="Metallo-dep_Hydrolases_sf"/>
</dbReference>
<comment type="function">
    <text evidence="1">Catalyzes the hydrolytic cleavage of a subset of L-isoaspartyl (L-beta-aspartyl) dipeptides. Used to degrade proteins damaged by L-isoaspartyl residues formation.</text>
</comment>
<protein>
    <recommendedName>
        <fullName evidence="1">Isoaspartyl dipeptidase</fullName>
        <ecNumber evidence="1">3.4.19.-</ecNumber>
    </recommendedName>
</protein>
<feature type="modified residue" description="N6-carboxylysine" evidence="5">
    <location>
        <position position="154"/>
    </location>
</feature>
<feature type="binding site" evidence="3">
    <location>
        <begin position="67"/>
        <end position="69"/>
    </location>
    <ligand>
        <name>substrate</name>
    </ligand>
</feature>
<feature type="binding site" evidence="4">
    <location>
        <position position="222"/>
    </location>
    <ligand>
        <name>Zn(2+)</name>
        <dbReference type="ChEBI" id="CHEBI:29105"/>
        <label>2</label>
        <note>catalytic</note>
    </ligand>
</feature>
<evidence type="ECO:0000256" key="5">
    <source>
        <dbReference type="PIRSR" id="PIRSR001238-50"/>
    </source>
</evidence>
<dbReference type="InterPro" id="IPR032466">
    <property type="entry name" value="Metal_Hydrolase"/>
</dbReference>
<evidence type="ECO:0000313" key="8">
    <source>
        <dbReference type="Proteomes" id="UP000824056"/>
    </source>
</evidence>
<dbReference type="GO" id="GO:0008237">
    <property type="term" value="F:metallopeptidase activity"/>
    <property type="evidence" value="ECO:0007669"/>
    <property type="project" value="UniProtKB-KW"/>
</dbReference>
<evidence type="ECO:0000313" key="7">
    <source>
        <dbReference type="EMBL" id="HIZ64356.1"/>
    </source>
</evidence>
<feature type="binding site" evidence="3">
    <location>
        <position position="225"/>
    </location>
    <ligand>
        <name>substrate</name>
    </ligand>
</feature>
<dbReference type="Gene3D" id="2.30.40.10">
    <property type="entry name" value="Urease, subunit C, domain 1"/>
    <property type="match status" value="1"/>
</dbReference>
<keyword evidence="1" id="KW-0645">Protease</keyword>
<evidence type="ECO:0000259" key="6">
    <source>
        <dbReference type="Pfam" id="PF01979"/>
    </source>
</evidence>
<keyword evidence="1 4" id="KW-0862">Zinc</keyword>
<name>A0A9D2JR85_9FIRM</name>
<dbReference type="GO" id="GO:0016810">
    <property type="term" value="F:hydrolase activity, acting on carbon-nitrogen (but not peptide) bonds"/>
    <property type="evidence" value="ECO:0007669"/>
    <property type="project" value="InterPro"/>
</dbReference>
<dbReference type="InterPro" id="IPR006680">
    <property type="entry name" value="Amidohydro-rel"/>
</dbReference>
<keyword evidence="1 4" id="KW-0479">Metal-binding</keyword>
<comment type="cofactor">
    <cofactor evidence="1 4">
        <name>Zn(2+)</name>
        <dbReference type="ChEBI" id="CHEBI:29105"/>
    </cofactor>
    <text evidence="1 4">Binds 2 Zn(2+) ions per subunit.</text>
</comment>
<dbReference type="EC" id="3.4.19.-" evidence="1"/>
<feature type="active site" description="Proton acceptor" evidence="2">
    <location>
        <position position="277"/>
    </location>
</feature>
<dbReference type="SUPFAM" id="SSF51338">
    <property type="entry name" value="Composite domain of metallo-dependent hydrolases"/>
    <property type="match status" value="1"/>
</dbReference>
<dbReference type="Gene3D" id="3.20.20.140">
    <property type="entry name" value="Metal-dependent hydrolases"/>
    <property type="match status" value="1"/>
</dbReference>
<reference evidence="7" key="2">
    <citation type="submission" date="2021-04" db="EMBL/GenBank/DDBJ databases">
        <authorList>
            <person name="Gilroy R."/>
        </authorList>
    </citation>
    <scope>NUCLEOTIDE SEQUENCE</scope>
    <source>
        <strain evidence="7">1068</strain>
    </source>
</reference>
<feature type="binding site" evidence="4">
    <location>
        <position position="62"/>
    </location>
    <ligand>
        <name>Zn(2+)</name>
        <dbReference type="ChEBI" id="CHEBI:29105"/>
        <label>1</label>
        <note>catalytic</note>
    </ligand>
</feature>
<organism evidence="7 8">
    <name type="scientific">Candidatus Blautia pullicola</name>
    <dbReference type="NCBI Taxonomy" id="2838498"/>
    <lineage>
        <taxon>Bacteria</taxon>
        <taxon>Bacillati</taxon>
        <taxon>Bacillota</taxon>
        <taxon>Clostridia</taxon>
        <taxon>Lachnospirales</taxon>
        <taxon>Lachnospiraceae</taxon>
        <taxon>Blautia</taxon>
    </lineage>
</organism>
<feature type="binding site" evidence="4">
    <location>
        <position position="60"/>
    </location>
    <ligand>
        <name>Zn(2+)</name>
        <dbReference type="ChEBI" id="CHEBI:29105"/>
        <label>1</label>
        <note>catalytic</note>
    </ligand>
</feature>
<dbReference type="Proteomes" id="UP000824056">
    <property type="component" value="Unassembled WGS sequence"/>
</dbReference>
<dbReference type="GO" id="GO:0006508">
    <property type="term" value="P:proteolysis"/>
    <property type="evidence" value="ECO:0007669"/>
    <property type="project" value="UniProtKB-KW"/>
</dbReference>
<keyword evidence="1 7" id="KW-0378">Hydrolase</keyword>
<proteinExistence type="inferred from homology"/>
<dbReference type="InterPro" id="IPR010229">
    <property type="entry name" value="Pept_M38_dipep"/>
</dbReference>
<evidence type="ECO:0000256" key="3">
    <source>
        <dbReference type="PIRSR" id="PIRSR001238-2"/>
    </source>
</evidence>
<dbReference type="SUPFAM" id="SSF51556">
    <property type="entry name" value="Metallo-dependent hydrolases"/>
    <property type="match status" value="1"/>
</dbReference>
<dbReference type="GO" id="GO:0046872">
    <property type="term" value="F:metal ion binding"/>
    <property type="evidence" value="ECO:0007669"/>
    <property type="project" value="UniProtKB-KW"/>
</dbReference>
<feature type="binding site" evidence="3">
    <location>
        <position position="129"/>
    </location>
    <ligand>
        <name>substrate</name>
    </ligand>
</feature>
<comment type="caution">
    <text evidence="7">The sequence shown here is derived from an EMBL/GenBank/DDBJ whole genome shotgun (WGS) entry which is preliminary data.</text>
</comment>
<feature type="binding site" evidence="4">
    <location>
        <position position="277"/>
    </location>
    <ligand>
        <name>Zn(2+)</name>
        <dbReference type="ChEBI" id="CHEBI:29105"/>
        <label>1</label>
        <note>catalytic</note>
    </ligand>
</feature>
<comment type="subcellular location">
    <subcellularLocation>
        <location evidence="1">Cytoplasm</location>
    </subcellularLocation>
</comment>
<dbReference type="PIRSF" id="PIRSF001238">
    <property type="entry name" value="IadA"/>
    <property type="match status" value="1"/>
</dbReference>
<feature type="binding site" evidence="4">
    <location>
        <position position="193"/>
    </location>
    <ligand>
        <name>Zn(2+)</name>
        <dbReference type="ChEBI" id="CHEBI:29105"/>
        <label>2</label>
        <note>catalytic</note>
    </ligand>
</feature>
<comment type="PTM">
    <text evidence="5">Carbamylation allows a single lysine to coordinate two zinc ions.</text>
</comment>
<feature type="binding site" description="via carbamate group" evidence="4">
    <location>
        <position position="154"/>
    </location>
    <ligand>
        <name>Zn(2+)</name>
        <dbReference type="ChEBI" id="CHEBI:29105"/>
        <label>2</label>
        <note>catalytic</note>
    </ligand>
</feature>
<feature type="binding site" evidence="3">
    <location>
        <position position="161"/>
    </location>
    <ligand>
        <name>substrate</name>
    </ligand>
</feature>
<gene>
    <name evidence="7" type="primary">iadA</name>
    <name evidence="7" type="ORF">H9809_00385</name>
</gene>
<feature type="binding site" evidence="3">
    <location>
        <position position="281"/>
    </location>
    <ligand>
        <name>substrate</name>
    </ligand>
</feature>
<feature type="domain" description="Amidohydrolase-related" evidence="6">
    <location>
        <begin position="271"/>
        <end position="367"/>
    </location>
</feature>
<comment type="similarity">
    <text evidence="1">Belongs to the peptidase M38 family.</text>
</comment>
<feature type="binding site" evidence="3">
    <location>
        <position position="98"/>
    </location>
    <ligand>
        <name>substrate</name>
    </ligand>
</feature>
<accession>A0A9D2JR85</accession>
<dbReference type="PANTHER" id="PTHR11647:SF1">
    <property type="entry name" value="COLLAPSIN RESPONSE MEDIATOR PROTEIN"/>
    <property type="match status" value="1"/>
</dbReference>
<dbReference type="EMBL" id="DXBG01000012">
    <property type="protein sequence ID" value="HIZ64356.1"/>
    <property type="molecule type" value="Genomic_DNA"/>
</dbReference>
<evidence type="ECO:0000256" key="4">
    <source>
        <dbReference type="PIRSR" id="PIRSR001238-3"/>
    </source>
</evidence>